<dbReference type="InterPro" id="IPR026983">
    <property type="entry name" value="DHC"/>
</dbReference>
<dbReference type="SUPFAM" id="SSF52540">
    <property type="entry name" value="P-loop containing nucleoside triphosphate hydrolases"/>
    <property type="match status" value="4"/>
</dbReference>
<dbReference type="Pfam" id="PF17857">
    <property type="entry name" value="AAA_lid_1"/>
    <property type="match status" value="1"/>
</dbReference>
<feature type="compositionally biased region" description="Polar residues" evidence="14">
    <location>
        <begin position="282"/>
        <end position="303"/>
    </location>
</feature>
<accession>A0A8T0DX83</accession>
<evidence type="ECO:0000256" key="4">
    <source>
        <dbReference type="ARBA" id="ARBA00022701"/>
    </source>
</evidence>
<evidence type="ECO:0000256" key="5">
    <source>
        <dbReference type="ARBA" id="ARBA00022737"/>
    </source>
</evidence>
<dbReference type="GO" id="GO:0045505">
    <property type="term" value="F:dynein intermediate chain binding"/>
    <property type="evidence" value="ECO:0007669"/>
    <property type="project" value="InterPro"/>
</dbReference>
<evidence type="ECO:0000256" key="6">
    <source>
        <dbReference type="ARBA" id="ARBA00022741"/>
    </source>
</evidence>
<dbReference type="InterPro" id="IPR041589">
    <property type="entry name" value="DNAH3_AAA_lid_1"/>
</dbReference>
<feature type="domain" description="AAA+ ATPase" evidence="15">
    <location>
        <begin position="2875"/>
        <end position="3045"/>
    </location>
</feature>
<dbReference type="Gene3D" id="1.20.58.1120">
    <property type="match status" value="1"/>
</dbReference>
<dbReference type="GO" id="GO:0005930">
    <property type="term" value="C:axoneme"/>
    <property type="evidence" value="ECO:0007669"/>
    <property type="project" value="UniProtKB-SubCell"/>
</dbReference>
<dbReference type="Gene3D" id="3.40.50.300">
    <property type="entry name" value="P-loop containing nucleotide triphosphate hydrolases"/>
    <property type="match status" value="3"/>
</dbReference>
<evidence type="ECO:0000256" key="9">
    <source>
        <dbReference type="ARBA" id="ARBA00023054"/>
    </source>
</evidence>
<dbReference type="Gene3D" id="1.10.8.710">
    <property type="match status" value="1"/>
</dbReference>
<evidence type="ECO:0000256" key="8">
    <source>
        <dbReference type="ARBA" id="ARBA00023017"/>
    </source>
</evidence>
<dbReference type="Pfam" id="PF12780">
    <property type="entry name" value="AAA_8"/>
    <property type="match status" value="1"/>
</dbReference>
<dbReference type="InterPro" id="IPR041466">
    <property type="entry name" value="Dynein_AAA5_ext"/>
</dbReference>
<keyword evidence="3" id="KW-0963">Cytoplasm</keyword>
<comment type="subcellular location">
    <subcellularLocation>
        <location evidence="1">Cytoplasm</location>
        <location evidence="1">Cytoskeleton</location>
        <location evidence="1">Cilium axoneme</location>
    </subcellularLocation>
</comment>
<feature type="region of interest" description="Disordered" evidence="14">
    <location>
        <begin position="2713"/>
        <end position="2756"/>
    </location>
</feature>
<dbReference type="InterPro" id="IPR042228">
    <property type="entry name" value="Dynein_linker_3"/>
</dbReference>
<dbReference type="EMBL" id="JTDF01000595">
    <property type="protein sequence ID" value="KAF8571307.1"/>
    <property type="molecule type" value="Genomic_DNA"/>
</dbReference>
<dbReference type="Gene3D" id="1.20.920.30">
    <property type="match status" value="1"/>
</dbReference>
<dbReference type="GO" id="GO:0005874">
    <property type="term" value="C:microtubule"/>
    <property type="evidence" value="ECO:0007669"/>
    <property type="project" value="UniProtKB-KW"/>
</dbReference>
<evidence type="ECO:0000313" key="17">
    <source>
        <dbReference type="Proteomes" id="UP000699462"/>
    </source>
</evidence>
<gene>
    <name evidence="16" type="ORF">P879_01297</name>
</gene>
<sequence length="3333" mass="381142">MAYNETYRSFLAIVCKHLGLANAAEAIDDFLTTDPKNRQIMRDLLGETGSTGMDFSTHSFGALFYKVTVSDRHVFRIPVSYGTSVLRKNHNHVPSTQGSQKSGTDAGTFTFLGLSDPGLSHRGSAPFDPLDRPTTPKTLSFRESVASSHGMTFATVSGEADLEQGPYKQNQFLLSSLLALLSNPQLVARTYPRDCLFALPLTIANNNEAFAEDRAYVYAIRCNVGPNLQRVKYSSDPMQLFPTNVSIGYLRGSMLGCAHRLFSTVYMRLLAYYTQRKEIYTTTEGSDTGGSKSPSRNKSSKTGPGNLATEDSMHSAKDSSIQLSRGTGSGSISSQGRHGTYAGGGGTDDSQRLRDEFSVTLFKFSAVLEETIHALQGVFSLEEPNFMPDENYVVDPSRDYLMIPQISRLLKTWDDQIDAVLADLDRPRPISSGPLEEVDYWRYRYRVLTAVAETLRSKTAQWVMNAWVVLNPDALPYNRGAEIQAQMVEAKDNSRFLLLVERHFKNVQFGPTFDSVTDTIPAMVQSLRLIWTISRGYNKDERMGPLLRRIAWALCDRVICVLEVSHLFGQSIRYIMREVRAAIRMLTTFENTYLQERQHVEATSQDNRWEFDRKLLFGDINYMKRILTDIFDMAKCANEFYHMFGPELKNITGDNKTLSEVLRLVDQLFTAMKSQDLPCPFLWKNEKVWLKVKSEFEDNASMIDAKAKNFINDYFAHIRGPTSAFDLLEKFKSVKARAAITCLLKDKYRDVLRSYGNELVRVDLKFKESKDAPTFAHYIPPIAGSISWARLILSTVKASILRFLHSQPDILDEEEGKAVKARYVALAEELKKYEKFRHRNWETEVNAIVSLRLSQPILYKHSTRISYDQSVQAIFPPPAWWAGSKGETGTVLIPPPAPQAQMIRQLTAEQAIAKNIMRRTSSIHLQRHHGSAISWTSQGERGSLGTSQQIPEGCLPVYEVNFDSKLWGVVQEAARLELFGLPLPEIGRFLGLRYTYYQKMVLQLQRMVDRYEAIRVQLDPLKVSLTEKSLKNLVNTIDRGVFYLNWDSLVVDEYLEFCDQKLKRTENHIKEINRCFDILERIGELISQAQMFKEKEDGQLVSAKEYMDYAELKRESDMEQLANQINNMATSCLGKLEEALYDTNTCRRTEMYPIYQRFEVMILFKLLEVVLRNMWSFVNALGGREPIFYIDVLLVNSDVVLYPVSADLYKWMTQTLRGCVESCRYFLRWKHGTCEPCPPVRSDGDELVTFNYVQELERCPKLREPEVAFNQRVQHLNRSVLEFLRRLTRYSILWHQDKQNVVEKWLHSRTQTTKDFELRVIYLRTRWQSLDRLLGSKRIIYVGAIALRLTSFFMNVTTNLRDWIRIYMRYLYESAENLFSQVQKTIMSKRKVLRKRPTSLTEMKGLLSVMAEIRGGACEEVDDLLLKISERLRIIKLYADEIPAHMWDCTQTFRRRWNAILSLSNGMAQNVAPFKAHFAVGIAEEIKAFRKQVRAFVESYKISGPRNESEDLDNGCVSLAKFVAECELLDARRIDLLSSERLLDLSISAYPELKEMKAELQKLKPIYELYTEQKSARQDWACTLWKDAKLSDLVAAMRDFISRFRQRPRRTRALPAARMLNTTLKNFLESLLLIQNLKDDAMRDRHWKQLMEKTGSSFDMDPQTFTLEGVFAMQLHEFADVISTVVNNAQREVVIERKLEEIKNIWLDMKFLLTSYTKCNKEPCYVLGSVDEPTQCMEDHMMSLQSVGASRYATPFLVIVRQWERDLTIVSDTLDLWVVVQQKWMYLEAIFMGGDVAKQLPNEAKRFETIDKMFRKIMKQTQDIQFVMKSCLTDHRLETLRLMESELDLCQKALNDYLDAKRNAFPRFYFISDDEVLNILGRKEVEIIQEHIIKMFDNIGKLKFFYSTHSSDVFVSALISFEGEMMEFTKPVHVFGKVEEWLTAMEAEMRRTNHWITKQAVFHYCHQKPRVDWMFDYQGMVILAASQIWFTWEVEDVFRSFKQGNRSAMKEYDKKLEEQLNETVYRIRTELSANDMKKLETVLILDVHSKDIVERFIRDSVMTPDDFGWESQLRFYWVRKLDSLVIRQCSVEFNYGNEYFGLNGRLVITPLTDRIYLTVTQALSLCLGGAPTGPAGTGKTETIKDLAKALGLLCVVTNCGENMDYKSFAKLLSGLCRSGVWGCFDEFNRIEVSVLSVVSSQIKSIQNALQTKVTIFQFEGSELPLDHRVGIFITMNPGYAGRTELPESVKALFRPVVVIAPDLEYICEIMLFSQGFLTARDLAKKMTALYRLAKEQLSQQYHYDFGLRALRSLLVMAGVMRRKHPNLREDQLLIRALRDSNIPKLIHEDVPLFMGLIRDLFPGIEFETAPMIAELVEATQYVLTHLQYTVVEEQVVKISQLHETLQYRHAVMVVGPTCGGKTVVIDVYVRALKAMGINAKMHTINPKDRSVNDLYGYLEPTSREWIDGLLSYLFRIMNQTTEATERRFLLFDGDVDALWIENMNSVMDDNKLLTLVNGERIRLQPYSSLLFEVADLQYASPATVSRCGMVYVDPVNLGYVHYWNSWVSDTPTNVNTILNALFSKYVGVIMDYIFDGTLPIGISRLLAAAAATQVTAHDRTATGKGVDGGGMRGSKDSGNSSSGSPKIRLVLPLVRMNLIVQLCTLLRSQLDTGALPGTEKIVTEGLRHVEVETNVDATKQSYLDQATPSVSASVLSTSNPVSPQPPSSSNQPHLASPPALSQMASQGQSRDSADELTMESADVLESVFIFCLCWAFTSVVSEADQRTIDNLIKVLSSLPQTDEGPDGQPVKAGTLPAHYPMLTDYMFRVDKYCWVSWRSLVPMYVHDTSIPFTSILVPTVETIKLSWIVDEHLKLRCPLIVIGQTGTSKTATIESLMRSLEPDTNSRLILNFSSRTTAYDVRRMLNANVEKRAKGVYGPIPGKKLVVFIDDMNMPREDEYGTQQPIALLREVVGRGGMYQQGSDLSWRSLRDMTYLAAIGPTGGGRRSLDPRFVSLFTVYHALPPSTDSLFTIFGSILLGHLSIGFSRKLQSFVDKFTHLSLLVYKDIQTELLPTPLKFHYTFNLRELSRLLQGLLQSSSERFKGPKKFLRLWRHECLRVFRDRMVDEEDVAIINNIILNHMNNAFSDEVNYASMDPILFGDYWAAASEQDPRLYEDMQDYEVCKAIVEELLFNYRETEGNMEMVLFNDALEHLGAIHRILRLDGGHALLVGVSGSGKKCLAKLAAYIAKVKTFEIVLHRGYHEAEFREDLKTLYTNMSTNKNDYMFLVCEELIRDECKLPSILCYILISHKQYVFNIFLTNFDNLFVQLTGC</sequence>
<dbReference type="PANTHER" id="PTHR22878:SF63">
    <property type="entry name" value="DYNEIN AXONEMAL HEAVY CHAIN 10"/>
    <property type="match status" value="1"/>
</dbReference>
<feature type="domain" description="AAA+ ATPase" evidence="15">
    <location>
        <begin position="2128"/>
        <end position="2263"/>
    </location>
</feature>
<evidence type="ECO:0000256" key="13">
    <source>
        <dbReference type="ARBA" id="ARBA00023273"/>
    </source>
</evidence>
<dbReference type="GO" id="GO:0007018">
    <property type="term" value="P:microtubule-based movement"/>
    <property type="evidence" value="ECO:0007669"/>
    <property type="project" value="InterPro"/>
</dbReference>
<dbReference type="FunFam" id="1.20.140.100:FF:000001">
    <property type="entry name" value="dynein heavy chain 17, axonemal"/>
    <property type="match status" value="1"/>
</dbReference>
<dbReference type="InterPro" id="IPR035699">
    <property type="entry name" value="AAA_6"/>
</dbReference>
<dbReference type="OrthoDB" id="10251809at2759"/>
<dbReference type="GO" id="GO:0031514">
    <property type="term" value="C:motile cilium"/>
    <property type="evidence" value="ECO:0007669"/>
    <property type="project" value="UniProtKB-ARBA"/>
</dbReference>
<dbReference type="GO" id="GO:0051959">
    <property type="term" value="F:dynein light intermediate chain binding"/>
    <property type="evidence" value="ECO:0007669"/>
    <property type="project" value="InterPro"/>
</dbReference>
<dbReference type="FunFam" id="1.10.287.2620:FF:000002">
    <property type="entry name" value="Dynein heavy chain 2, axonemal"/>
    <property type="match status" value="1"/>
</dbReference>
<feature type="region of interest" description="Disordered" evidence="14">
    <location>
        <begin position="2620"/>
        <end position="2644"/>
    </location>
</feature>
<dbReference type="Gene3D" id="1.10.472.130">
    <property type="match status" value="1"/>
</dbReference>
<dbReference type="InterPro" id="IPR003593">
    <property type="entry name" value="AAA+_ATPase"/>
</dbReference>
<dbReference type="Pfam" id="PF12775">
    <property type="entry name" value="AAA_7"/>
    <property type="match status" value="1"/>
</dbReference>
<reference evidence="16 17" key="1">
    <citation type="submission" date="2019-07" db="EMBL/GenBank/DDBJ databases">
        <title>Annotation for the trematode Paragonimus westermani.</title>
        <authorList>
            <person name="Choi Y.-J."/>
        </authorList>
    </citation>
    <scope>NUCLEOTIDE SEQUENCE [LARGE SCALE GENOMIC DNA]</scope>
    <source>
        <strain evidence="16">180907_Pwestermani</strain>
    </source>
</reference>
<keyword evidence="6" id="KW-0547">Nucleotide-binding</keyword>
<evidence type="ECO:0000256" key="3">
    <source>
        <dbReference type="ARBA" id="ARBA00022490"/>
    </source>
</evidence>
<evidence type="ECO:0000313" key="16">
    <source>
        <dbReference type="EMBL" id="KAF8571307.1"/>
    </source>
</evidence>
<evidence type="ECO:0000256" key="2">
    <source>
        <dbReference type="ARBA" id="ARBA00008887"/>
    </source>
</evidence>
<keyword evidence="9" id="KW-0175">Coiled coil</keyword>
<dbReference type="Gene3D" id="3.20.180.20">
    <property type="entry name" value="Dynein heavy chain, N-terminal domain 2"/>
    <property type="match status" value="1"/>
</dbReference>
<proteinExistence type="inferred from homology"/>
<evidence type="ECO:0000259" key="15">
    <source>
        <dbReference type="SMART" id="SM00382"/>
    </source>
</evidence>
<dbReference type="FunFam" id="1.10.8.710:FF:000001">
    <property type="entry name" value="Dynein axonemal heavy chain 2"/>
    <property type="match status" value="1"/>
</dbReference>
<feature type="compositionally biased region" description="Polar residues" evidence="14">
    <location>
        <begin position="318"/>
        <end position="335"/>
    </location>
</feature>
<keyword evidence="17" id="KW-1185">Reference proteome</keyword>
<comment type="similarity">
    <text evidence="2">Belongs to the dynein heavy chain family.</text>
</comment>
<dbReference type="InterPro" id="IPR043157">
    <property type="entry name" value="Dynein_AAA1S"/>
</dbReference>
<feature type="region of interest" description="Disordered" evidence="14">
    <location>
        <begin position="282"/>
        <end position="349"/>
    </location>
</feature>
<dbReference type="FunFam" id="1.20.58.1120:FF:000008">
    <property type="entry name" value="Dynein heavy chain 10, axonemal"/>
    <property type="match status" value="1"/>
</dbReference>
<organism evidence="16 17">
    <name type="scientific">Paragonimus westermani</name>
    <dbReference type="NCBI Taxonomy" id="34504"/>
    <lineage>
        <taxon>Eukaryota</taxon>
        <taxon>Metazoa</taxon>
        <taxon>Spiralia</taxon>
        <taxon>Lophotrochozoa</taxon>
        <taxon>Platyhelminthes</taxon>
        <taxon>Trematoda</taxon>
        <taxon>Digenea</taxon>
        <taxon>Plagiorchiida</taxon>
        <taxon>Troglotremata</taxon>
        <taxon>Troglotrematidae</taxon>
        <taxon>Paragonimus</taxon>
    </lineage>
</organism>
<dbReference type="GO" id="GO:0030286">
    <property type="term" value="C:dynein complex"/>
    <property type="evidence" value="ECO:0007669"/>
    <property type="project" value="UniProtKB-KW"/>
</dbReference>
<keyword evidence="4" id="KW-0493">Microtubule</keyword>
<evidence type="ECO:0000256" key="10">
    <source>
        <dbReference type="ARBA" id="ARBA00023069"/>
    </source>
</evidence>
<keyword evidence="8" id="KW-0243">Dynein</keyword>
<dbReference type="InterPro" id="IPR042222">
    <property type="entry name" value="Dynein_2_N"/>
</dbReference>
<dbReference type="Pfam" id="PF08385">
    <property type="entry name" value="DHC_N1"/>
    <property type="match status" value="1"/>
</dbReference>
<name>A0A8T0DX83_9TREM</name>
<dbReference type="FunFam" id="3.40.50.300:FF:000044">
    <property type="entry name" value="Dynein heavy chain 5, axonemal"/>
    <property type="match status" value="1"/>
</dbReference>
<dbReference type="Pfam" id="PF08393">
    <property type="entry name" value="DHC_N2"/>
    <property type="match status" value="1"/>
</dbReference>
<comment type="caution">
    <text evidence="16">The sequence shown here is derived from an EMBL/GenBank/DDBJ whole genome shotgun (WGS) entry which is preliminary data.</text>
</comment>
<keyword evidence="11" id="KW-0505">Motor protein</keyword>
<dbReference type="InterPro" id="IPR013594">
    <property type="entry name" value="Dynein_heavy_tail"/>
</dbReference>
<evidence type="ECO:0000256" key="11">
    <source>
        <dbReference type="ARBA" id="ARBA00023175"/>
    </source>
</evidence>
<dbReference type="GO" id="GO:0005524">
    <property type="term" value="F:ATP binding"/>
    <property type="evidence" value="ECO:0007669"/>
    <property type="project" value="UniProtKB-KW"/>
</dbReference>
<keyword evidence="10" id="KW-0969">Cilium</keyword>
<dbReference type="Gene3D" id="1.10.287.2620">
    <property type="match status" value="1"/>
</dbReference>
<keyword evidence="7" id="KW-0067">ATP-binding</keyword>
<evidence type="ECO:0000256" key="1">
    <source>
        <dbReference type="ARBA" id="ARBA00004430"/>
    </source>
</evidence>
<dbReference type="SMART" id="SM00382">
    <property type="entry name" value="AAA"/>
    <property type="match status" value="2"/>
</dbReference>
<protein>
    <recommendedName>
        <fullName evidence="15">AAA+ ATPase domain-containing protein</fullName>
    </recommendedName>
</protein>
<dbReference type="PANTHER" id="PTHR22878">
    <property type="entry name" value="DYNEIN HEAVY CHAIN 6, AXONEMAL-LIKE-RELATED"/>
    <property type="match status" value="1"/>
</dbReference>
<keyword evidence="5" id="KW-0677">Repeat</keyword>
<dbReference type="FunFam" id="3.20.180.20:FF:000001">
    <property type="entry name" value="Dynein axonemal heavy chain 5"/>
    <property type="match status" value="1"/>
</dbReference>
<dbReference type="Gene3D" id="1.20.140.100">
    <property type="entry name" value="Dynein heavy chain, N-terminal domain 2"/>
    <property type="match status" value="1"/>
</dbReference>
<dbReference type="InterPro" id="IPR024317">
    <property type="entry name" value="Dynein_heavy_chain_D4_dom"/>
</dbReference>
<dbReference type="InterPro" id="IPR027417">
    <property type="entry name" value="P-loop_NTPase"/>
</dbReference>
<evidence type="ECO:0000256" key="12">
    <source>
        <dbReference type="ARBA" id="ARBA00023212"/>
    </source>
</evidence>
<evidence type="ECO:0000256" key="14">
    <source>
        <dbReference type="SAM" id="MobiDB-lite"/>
    </source>
</evidence>
<dbReference type="InterPro" id="IPR013602">
    <property type="entry name" value="Dynein_heavy_linker"/>
</dbReference>
<keyword evidence="13" id="KW-0966">Cell projection</keyword>
<evidence type="ECO:0000256" key="7">
    <source>
        <dbReference type="ARBA" id="ARBA00022840"/>
    </source>
</evidence>
<dbReference type="Pfam" id="PF12774">
    <property type="entry name" value="AAA_6"/>
    <property type="match status" value="1"/>
</dbReference>
<dbReference type="Proteomes" id="UP000699462">
    <property type="component" value="Unassembled WGS sequence"/>
</dbReference>
<dbReference type="FunFam" id="1.20.920.30:FF:000002">
    <property type="entry name" value="Dynein axonemal heavy chain 3"/>
    <property type="match status" value="1"/>
</dbReference>
<keyword evidence="12" id="KW-0206">Cytoskeleton</keyword>
<dbReference type="Pfam" id="PF17852">
    <property type="entry name" value="Dynein_AAA_lid"/>
    <property type="match status" value="1"/>
</dbReference>